<dbReference type="Proteomes" id="UP000765507">
    <property type="component" value="Unassembled WGS sequence"/>
</dbReference>
<feature type="transmembrane region" description="Helical" evidence="2">
    <location>
        <begin position="40"/>
        <end position="62"/>
    </location>
</feature>
<feature type="compositionally biased region" description="Polar residues" evidence="1">
    <location>
        <begin position="136"/>
        <end position="149"/>
    </location>
</feature>
<keyword evidence="2" id="KW-1133">Transmembrane helix</keyword>
<keyword evidence="2" id="KW-0472">Membrane</keyword>
<evidence type="ECO:0000256" key="2">
    <source>
        <dbReference type="SAM" id="Phobius"/>
    </source>
</evidence>
<evidence type="ECO:0000256" key="1">
    <source>
        <dbReference type="SAM" id="MobiDB-lite"/>
    </source>
</evidence>
<feature type="region of interest" description="Disordered" evidence="1">
    <location>
        <begin position="119"/>
        <end position="180"/>
    </location>
</feature>
<keyword evidence="2" id="KW-0812">Transmembrane</keyword>
<sequence>GGAESIPGANSPHSACPSSPALGEAAAARLCPSTGPVSSLAAMLGALCLGLLLAVLATPGLARPDPRQLGRAPGSEEQPRRSSGTDPVPVRRDLLGALSPDQKHLMAKFLPHIYAGRSRSRASARPDPLPCPGSCTRLSHTPLPAQNGSRAGAPGASTHGQPPLGWDTAAGHTPQGSLGQ</sequence>
<feature type="region of interest" description="Disordered" evidence="1">
    <location>
        <begin position="1"/>
        <end position="22"/>
    </location>
</feature>
<keyword evidence="4" id="KW-1185">Reference proteome</keyword>
<dbReference type="AlphaFoldDB" id="A0A8T1SM79"/>
<comment type="caution">
    <text evidence="3">The sequence shown here is derived from an EMBL/GenBank/DDBJ whole genome shotgun (WGS) entry which is preliminary data.</text>
</comment>
<dbReference type="OrthoDB" id="9924917at2759"/>
<protein>
    <submittedName>
        <fullName evidence="3">Gastrin/cholecystokinin-like peptide</fullName>
    </submittedName>
</protein>
<feature type="region of interest" description="Disordered" evidence="1">
    <location>
        <begin position="62"/>
        <end position="97"/>
    </location>
</feature>
<proteinExistence type="predicted"/>
<organism evidence="3 4">
    <name type="scientific">Chelydra serpentina</name>
    <name type="common">Snapping turtle</name>
    <name type="synonym">Testudo serpentina</name>
    <dbReference type="NCBI Taxonomy" id="8475"/>
    <lineage>
        <taxon>Eukaryota</taxon>
        <taxon>Metazoa</taxon>
        <taxon>Chordata</taxon>
        <taxon>Craniata</taxon>
        <taxon>Vertebrata</taxon>
        <taxon>Euteleostomi</taxon>
        <taxon>Archelosauria</taxon>
        <taxon>Testudinata</taxon>
        <taxon>Testudines</taxon>
        <taxon>Cryptodira</taxon>
        <taxon>Durocryptodira</taxon>
        <taxon>Americhelydia</taxon>
        <taxon>Chelydroidea</taxon>
        <taxon>Chelydridae</taxon>
        <taxon>Chelydra</taxon>
    </lineage>
</organism>
<evidence type="ECO:0000313" key="4">
    <source>
        <dbReference type="Proteomes" id="UP000765507"/>
    </source>
</evidence>
<reference evidence="3 4" key="1">
    <citation type="journal article" date="2020" name="G3 (Bethesda)">
        <title>Draft Genome of the Common Snapping Turtle, Chelydra serpentina, a Model for Phenotypic Plasticity in Reptiles.</title>
        <authorList>
            <person name="Das D."/>
            <person name="Singh S.K."/>
            <person name="Bierstedt J."/>
            <person name="Erickson A."/>
            <person name="Galli G.L.J."/>
            <person name="Crossley D.A. 2nd"/>
            <person name="Rhen T."/>
        </authorList>
    </citation>
    <scope>NUCLEOTIDE SEQUENCE [LARGE SCALE GENOMIC DNA]</scope>
    <source>
        <strain evidence="3">KW</strain>
    </source>
</reference>
<feature type="non-terminal residue" evidence="3">
    <location>
        <position position="1"/>
    </location>
</feature>
<accession>A0A8T1SM79</accession>
<feature type="non-terminal residue" evidence="3">
    <location>
        <position position="180"/>
    </location>
</feature>
<name>A0A8T1SM79_CHESE</name>
<dbReference type="EMBL" id="JAHGAV010000164">
    <property type="protein sequence ID" value="KAG6929807.1"/>
    <property type="molecule type" value="Genomic_DNA"/>
</dbReference>
<evidence type="ECO:0000313" key="3">
    <source>
        <dbReference type="EMBL" id="KAG6929807.1"/>
    </source>
</evidence>
<gene>
    <name evidence="3" type="ORF">G0U57_004847</name>
</gene>